<dbReference type="AlphaFoldDB" id="A0A645APZ4"/>
<evidence type="ECO:0000256" key="1">
    <source>
        <dbReference type="SAM" id="MobiDB-lite"/>
    </source>
</evidence>
<reference evidence="2" key="1">
    <citation type="submission" date="2019-08" db="EMBL/GenBank/DDBJ databases">
        <authorList>
            <person name="Kucharzyk K."/>
            <person name="Murdoch R.W."/>
            <person name="Higgins S."/>
            <person name="Loffler F."/>
        </authorList>
    </citation>
    <scope>NUCLEOTIDE SEQUENCE</scope>
</reference>
<protein>
    <submittedName>
        <fullName evidence="2">Uncharacterized protein</fullName>
    </submittedName>
</protein>
<proteinExistence type="predicted"/>
<organism evidence="2">
    <name type="scientific">bioreactor metagenome</name>
    <dbReference type="NCBI Taxonomy" id="1076179"/>
    <lineage>
        <taxon>unclassified sequences</taxon>
        <taxon>metagenomes</taxon>
        <taxon>ecological metagenomes</taxon>
    </lineage>
</organism>
<feature type="region of interest" description="Disordered" evidence="1">
    <location>
        <begin position="70"/>
        <end position="116"/>
    </location>
</feature>
<gene>
    <name evidence="2" type="ORF">SDC9_98425</name>
</gene>
<evidence type="ECO:0000313" key="2">
    <source>
        <dbReference type="EMBL" id="MPM51674.1"/>
    </source>
</evidence>
<accession>A0A645APZ4</accession>
<comment type="caution">
    <text evidence="2">The sequence shown here is derived from an EMBL/GenBank/DDBJ whole genome shotgun (WGS) entry which is preliminary data.</text>
</comment>
<feature type="compositionally biased region" description="Basic and acidic residues" evidence="1">
    <location>
        <begin position="104"/>
        <end position="116"/>
    </location>
</feature>
<name>A0A645APZ4_9ZZZZ</name>
<dbReference type="EMBL" id="VSSQ01013519">
    <property type="protein sequence ID" value="MPM51674.1"/>
    <property type="molecule type" value="Genomic_DNA"/>
</dbReference>
<sequence length="184" mass="20033">MEPLLADDCRLSREEYMKKTLVALFTAVALLPMAWSQDRIYRCGNEYTNNANDAKQRGCKVVEGGNVTVLQGSSRPSSGGSAAPRSSSSGSSASSSPAGAPKVDNADQKARDSDARAILESELKKAQARYEDLKKEYNDGFPQKSALEMRNPQGYIERTAEIKASLTRAEADVEGIKRELARLK</sequence>
<feature type="compositionally biased region" description="Low complexity" evidence="1">
    <location>
        <begin position="72"/>
        <end position="101"/>
    </location>
</feature>